<dbReference type="PANTHER" id="PTHR10151">
    <property type="entry name" value="ECTONUCLEOTIDE PYROPHOSPHATASE/PHOSPHODIESTERASE"/>
    <property type="match status" value="1"/>
</dbReference>
<dbReference type="InterPro" id="IPR017850">
    <property type="entry name" value="Alkaline_phosphatase_core_sf"/>
</dbReference>
<dbReference type="RefSeq" id="WP_376983163.1">
    <property type="nucleotide sequence ID" value="NZ_JBHLSV010000041.1"/>
</dbReference>
<dbReference type="Pfam" id="PF01663">
    <property type="entry name" value="Phosphodiest"/>
    <property type="match status" value="1"/>
</dbReference>
<protein>
    <submittedName>
        <fullName evidence="1">Alkaline phosphatase family protein</fullName>
    </submittedName>
</protein>
<accession>A0ABV6RGK8</accession>
<evidence type="ECO:0000313" key="2">
    <source>
        <dbReference type="Proteomes" id="UP001589793"/>
    </source>
</evidence>
<reference evidence="1 2" key="1">
    <citation type="submission" date="2024-09" db="EMBL/GenBank/DDBJ databases">
        <authorList>
            <person name="Sun Q."/>
            <person name="Mori K."/>
        </authorList>
    </citation>
    <scope>NUCLEOTIDE SEQUENCE [LARGE SCALE GENOMIC DNA]</scope>
    <source>
        <strain evidence="1 2">CICC 10874</strain>
    </source>
</reference>
<dbReference type="InterPro" id="IPR002591">
    <property type="entry name" value="Phosphodiest/P_Trfase"/>
</dbReference>
<dbReference type="SUPFAM" id="SSF53649">
    <property type="entry name" value="Alkaline phosphatase-like"/>
    <property type="match status" value="1"/>
</dbReference>
<keyword evidence="2" id="KW-1185">Reference proteome</keyword>
<evidence type="ECO:0000313" key="1">
    <source>
        <dbReference type="EMBL" id="MFC0676117.1"/>
    </source>
</evidence>
<proteinExistence type="predicted"/>
<sequence length="289" mass="30911">MTAASAPVPHVLIVGWDGVRDDVRRSEATPHLDSLAERGFARTVRVHPKNPTISGPVWSTMATGVYSDRHGVRDNDFTGSRYDEHPDLLTLLRAARPGASTFAAGEWPPLFTEHSGGPLFEGGYRPPLGDQAEIPGIAAIDEATTGRVAAELLTADHAAVFSYHVLPDMVGHDQGVTDLYRAAIRTCDAQLGVLLAAIEARPRRGEEEWTVIVLTDHGHRDAGHHGGDSDEEREAWIVAAGPGIDESSGDGVDHADVMAHALTTLGVAVDLDRVDGRPFGARTRPAPQE</sequence>
<dbReference type="EMBL" id="JBHLSV010000041">
    <property type="protein sequence ID" value="MFC0676117.1"/>
    <property type="molecule type" value="Genomic_DNA"/>
</dbReference>
<dbReference type="Gene3D" id="3.40.720.10">
    <property type="entry name" value="Alkaline Phosphatase, subunit A"/>
    <property type="match status" value="1"/>
</dbReference>
<comment type="caution">
    <text evidence="1">The sequence shown here is derived from an EMBL/GenBank/DDBJ whole genome shotgun (WGS) entry which is preliminary data.</text>
</comment>
<gene>
    <name evidence="1" type="ORF">ACFFF6_19375</name>
</gene>
<name>A0ABV6RGK8_9MICO</name>
<organism evidence="1 2">
    <name type="scientific">Brachybacterium hainanense</name>
    <dbReference type="NCBI Taxonomy" id="1541174"/>
    <lineage>
        <taxon>Bacteria</taxon>
        <taxon>Bacillati</taxon>
        <taxon>Actinomycetota</taxon>
        <taxon>Actinomycetes</taxon>
        <taxon>Micrococcales</taxon>
        <taxon>Dermabacteraceae</taxon>
        <taxon>Brachybacterium</taxon>
    </lineage>
</organism>
<dbReference type="PANTHER" id="PTHR10151:SF120">
    <property type="entry name" value="BIS(5'-ADENOSYL)-TRIPHOSPHATASE"/>
    <property type="match status" value="1"/>
</dbReference>
<dbReference type="Proteomes" id="UP001589793">
    <property type="component" value="Unassembled WGS sequence"/>
</dbReference>